<name>A0A4Y2IM72_ARAVE</name>
<gene>
    <name evidence="1" type="ORF">AVEN_243990_1</name>
</gene>
<comment type="caution">
    <text evidence="1">The sequence shown here is derived from an EMBL/GenBank/DDBJ whole genome shotgun (WGS) entry which is preliminary data.</text>
</comment>
<dbReference type="EMBL" id="BGPR01002774">
    <property type="protein sequence ID" value="GBM78724.1"/>
    <property type="molecule type" value="Genomic_DNA"/>
</dbReference>
<keyword evidence="2" id="KW-1185">Reference proteome</keyword>
<sequence>MLQETDFSVIITPSGKKSRLLRLTESSLQTQQRLQYQNGKETYWHQKTLYKFSSVWSKNLLGKNIHERLKNLYKLNNVCRNNAHITEKDLRHLKNHYNSRASTATMHRQENFRASEEPMHTKQRLRQQRIRHLKNLYKLNNVCRNNALHNKIYGHLKYQYKLNSV</sequence>
<dbReference type="AlphaFoldDB" id="A0A4Y2IM72"/>
<organism evidence="1 2">
    <name type="scientific">Araneus ventricosus</name>
    <name type="common">Orbweaver spider</name>
    <name type="synonym">Epeira ventricosa</name>
    <dbReference type="NCBI Taxonomy" id="182803"/>
    <lineage>
        <taxon>Eukaryota</taxon>
        <taxon>Metazoa</taxon>
        <taxon>Ecdysozoa</taxon>
        <taxon>Arthropoda</taxon>
        <taxon>Chelicerata</taxon>
        <taxon>Arachnida</taxon>
        <taxon>Araneae</taxon>
        <taxon>Araneomorphae</taxon>
        <taxon>Entelegynae</taxon>
        <taxon>Araneoidea</taxon>
        <taxon>Araneidae</taxon>
        <taxon>Araneus</taxon>
    </lineage>
</organism>
<reference evidence="1 2" key="1">
    <citation type="journal article" date="2019" name="Sci. Rep.">
        <title>Orb-weaving spider Araneus ventricosus genome elucidates the spidroin gene catalogue.</title>
        <authorList>
            <person name="Kono N."/>
            <person name="Nakamura H."/>
            <person name="Ohtoshi R."/>
            <person name="Moran D.A.P."/>
            <person name="Shinohara A."/>
            <person name="Yoshida Y."/>
            <person name="Fujiwara M."/>
            <person name="Mori M."/>
            <person name="Tomita M."/>
            <person name="Arakawa K."/>
        </authorList>
    </citation>
    <scope>NUCLEOTIDE SEQUENCE [LARGE SCALE GENOMIC DNA]</scope>
</reference>
<dbReference type="Proteomes" id="UP000499080">
    <property type="component" value="Unassembled WGS sequence"/>
</dbReference>
<accession>A0A4Y2IM72</accession>
<proteinExistence type="predicted"/>
<protein>
    <submittedName>
        <fullName evidence="1">Uncharacterized protein</fullName>
    </submittedName>
</protein>
<evidence type="ECO:0000313" key="2">
    <source>
        <dbReference type="Proteomes" id="UP000499080"/>
    </source>
</evidence>
<evidence type="ECO:0000313" key="1">
    <source>
        <dbReference type="EMBL" id="GBM78724.1"/>
    </source>
</evidence>